<dbReference type="SUPFAM" id="SSF51011">
    <property type="entry name" value="Glycosyl hydrolase domain"/>
    <property type="match status" value="1"/>
</dbReference>
<dbReference type="PANTHER" id="PTHR22762">
    <property type="entry name" value="ALPHA-GLUCOSIDASE"/>
    <property type="match status" value="1"/>
</dbReference>
<dbReference type="PROSITE" id="PS00129">
    <property type="entry name" value="GLYCOSYL_HYDROL_F31_1"/>
    <property type="match status" value="1"/>
</dbReference>
<dbReference type="CDD" id="cd06603">
    <property type="entry name" value="GH31_GANC_GANAB_alpha"/>
    <property type="match status" value="1"/>
</dbReference>
<keyword evidence="2 4" id="KW-0378">Hydrolase</keyword>
<dbReference type="OrthoDB" id="3237269at2759"/>
<feature type="region of interest" description="Disordered" evidence="5">
    <location>
        <begin position="174"/>
        <end position="197"/>
    </location>
</feature>
<reference evidence="9 10" key="1">
    <citation type="journal article" date="2018" name="Nat. Ecol. Evol.">
        <title>Shark genomes provide insights into elasmobranch evolution and the origin of vertebrates.</title>
        <authorList>
            <person name="Hara Y"/>
            <person name="Yamaguchi K"/>
            <person name="Onimaru K"/>
            <person name="Kadota M"/>
            <person name="Koyanagi M"/>
            <person name="Keeley SD"/>
            <person name="Tatsumi K"/>
            <person name="Tanaka K"/>
            <person name="Motone F"/>
            <person name="Kageyama Y"/>
            <person name="Nozu R"/>
            <person name="Adachi N"/>
            <person name="Nishimura O"/>
            <person name="Nakagawa R"/>
            <person name="Tanegashima C"/>
            <person name="Kiyatake I"/>
            <person name="Matsumoto R"/>
            <person name="Murakumo K"/>
            <person name="Nishida K"/>
            <person name="Terakita A"/>
            <person name="Kuratani S"/>
            <person name="Sato K"/>
            <person name="Hyodo S Kuraku.S."/>
        </authorList>
    </citation>
    <scope>NUCLEOTIDE SEQUENCE [LARGE SCALE GENOMIC DNA]</scope>
</reference>
<dbReference type="PANTHER" id="PTHR22762:SF60">
    <property type="entry name" value="NEUTRAL ALPHA-GLUCOSIDASE C"/>
    <property type="match status" value="1"/>
</dbReference>
<dbReference type="GO" id="GO:0004558">
    <property type="term" value="F:alpha-1,4-glucosidase activity"/>
    <property type="evidence" value="ECO:0007669"/>
    <property type="project" value="TreeGrafter"/>
</dbReference>
<dbReference type="Proteomes" id="UP000287033">
    <property type="component" value="Unassembled WGS sequence"/>
</dbReference>
<evidence type="ECO:0000313" key="10">
    <source>
        <dbReference type="Proteomes" id="UP000287033"/>
    </source>
</evidence>
<dbReference type="Gene3D" id="3.20.20.80">
    <property type="entry name" value="Glycosidases"/>
    <property type="match status" value="1"/>
</dbReference>
<evidence type="ECO:0000259" key="8">
    <source>
        <dbReference type="Pfam" id="PF21365"/>
    </source>
</evidence>
<dbReference type="InterPro" id="IPR000322">
    <property type="entry name" value="Glyco_hydro_31_TIM"/>
</dbReference>
<dbReference type="AlphaFoldDB" id="A0A401SZI0"/>
<dbReference type="OMA" id="IVEITIY"/>
<dbReference type="GO" id="GO:0030246">
    <property type="term" value="F:carbohydrate binding"/>
    <property type="evidence" value="ECO:0007669"/>
    <property type="project" value="InterPro"/>
</dbReference>
<dbReference type="InterPro" id="IPR011013">
    <property type="entry name" value="Gal_mutarotase_sf_dom"/>
</dbReference>
<dbReference type="GO" id="GO:0005975">
    <property type="term" value="P:carbohydrate metabolic process"/>
    <property type="evidence" value="ECO:0007669"/>
    <property type="project" value="InterPro"/>
</dbReference>
<keyword evidence="10" id="KW-1185">Reference proteome</keyword>
<evidence type="ECO:0000256" key="1">
    <source>
        <dbReference type="ARBA" id="ARBA00007806"/>
    </source>
</evidence>
<dbReference type="FunFam" id="3.20.20.80:FF:000039">
    <property type="entry name" value="Glucosidase, alpha neutral C"/>
    <property type="match status" value="1"/>
</dbReference>
<proteinExistence type="inferred from homology"/>
<evidence type="ECO:0000256" key="2">
    <source>
        <dbReference type="ARBA" id="ARBA00022801"/>
    </source>
</evidence>
<dbReference type="Pfam" id="PF01055">
    <property type="entry name" value="Glyco_hydro_31_2nd"/>
    <property type="match status" value="1"/>
</dbReference>
<dbReference type="EMBL" id="BEZZ01000745">
    <property type="protein sequence ID" value="GCC35804.1"/>
    <property type="molecule type" value="Genomic_DNA"/>
</dbReference>
<protein>
    <submittedName>
        <fullName evidence="9">Uncharacterized protein</fullName>
    </submittedName>
</protein>
<keyword evidence="3 4" id="KW-0326">Glycosidase</keyword>
<evidence type="ECO:0000259" key="7">
    <source>
        <dbReference type="Pfam" id="PF13802"/>
    </source>
</evidence>
<evidence type="ECO:0000256" key="3">
    <source>
        <dbReference type="ARBA" id="ARBA00023295"/>
    </source>
</evidence>
<dbReference type="GO" id="GO:0006491">
    <property type="term" value="P:N-glycan processing"/>
    <property type="evidence" value="ECO:0007669"/>
    <property type="project" value="TreeGrafter"/>
</dbReference>
<dbReference type="FunFam" id="3.20.20.80:FF:000046">
    <property type="entry name" value="Glucosidase alpha, neutral C"/>
    <property type="match status" value="1"/>
</dbReference>
<dbReference type="InterPro" id="IPR048395">
    <property type="entry name" value="Glyco_hydro_31_C"/>
</dbReference>
<sequence length="900" mass="103532">MASNVQNTEETSALAEVVESNKFKTTEDIAFYRRQKKLLPGNSPYHALLDTLQLSSYKATLQLLNEENKVSLLLEIFALEDHVIRIKVNELKPMKLRYEVPDVIVNEPVTQRLTVVCSDGLSLTLAAANGCTHVLVIAKPFRMEIQNHGEVSMCVNSLGYLYFEHLRKKSQSEVNIRESRQEGKRKRDMETQEESEEDLGLWKEQFHEFIDIKINGPTSVGLDFSLHGFEYVYGIPEHTENLRLKTTSQEDPYRLYNLDVFACKLHSRMGVYGSVPLLLAHKQNQTMGIFWLNASETLVDISLNTENKTSLGKTKKLKTDDDVLPRTDVRWMSESGIIDAFILMGPSAFDVFSQYSRLTGLQAFPPLFALGHHQCRYSYKDENDVEQVDAGFDMNDIPNDVIWLDIDHTEGKRYFTWDRSKFPRPREMQEHLRSKDRKLVVIIDAHIKVDKKYPFYCEAKSKKYFVMDKDGEEYHGSCWPGVSAYLDFTNPIVRNWYANKHGLDQYKDSTDILFVWNDMNEPAVFSGPELTMHKNAMHAGGWEHREMHNLYGFYQQWATAEGLIRRSRGMERPFVLTRSFFAGSQRYGAVWTGDNVAEWSYLKISIPMLLNLSITGISFCGADIGGFAQNPEPELLVRWYQAAAYQPFFRNHSHAETKRREPWLFGEDNTKIIRETIRERYALLPFWYTLFYMAHTKAEPVIRPLWVNFPEEVNTFAVDDEFMIGDALLVHPVTKAGITEVIVLLPGKGEQNSPIPIYQHGGTIIPRKTQVLRSTKAMEMVSYALYIALDSENSATGMLFLDDGHSFNYKSKNQFLLRKFSFKDNTFSSVCADEKGCYCTECVVERILVMGAERPTCVTAWDPDGQESAVHFTYNAGKSLLNVEDLRLNLACDWMLKFHY</sequence>
<evidence type="ECO:0000256" key="4">
    <source>
        <dbReference type="RuleBase" id="RU361185"/>
    </source>
</evidence>
<dbReference type="Gene3D" id="2.60.40.1180">
    <property type="entry name" value="Golgi alpha-mannosidase II"/>
    <property type="match status" value="2"/>
</dbReference>
<feature type="domain" description="Glycoside hydrolase family 31 N-terminal" evidence="7">
    <location>
        <begin position="74"/>
        <end position="300"/>
    </location>
</feature>
<dbReference type="InterPro" id="IPR013780">
    <property type="entry name" value="Glyco_hydro_b"/>
</dbReference>
<dbReference type="CDD" id="cd14752">
    <property type="entry name" value="GH31_N"/>
    <property type="match status" value="1"/>
</dbReference>
<feature type="domain" description="Glycoside hydrolase family 31 TIM barrel" evidence="6">
    <location>
        <begin position="363"/>
        <end position="690"/>
    </location>
</feature>
<evidence type="ECO:0000259" key="6">
    <source>
        <dbReference type="Pfam" id="PF01055"/>
    </source>
</evidence>
<dbReference type="SUPFAM" id="SSF74650">
    <property type="entry name" value="Galactose mutarotase-like"/>
    <property type="match status" value="1"/>
</dbReference>
<accession>A0A401SZI0</accession>
<dbReference type="SUPFAM" id="SSF51445">
    <property type="entry name" value="(Trans)glycosidases"/>
    <property type="match status" value="1"/>
</dbReference>
<gene>
    <name evidence="9" type="ORF">chiPu_0014292</name>
</gene>
<feature type="domain" description="Glycosyl hydrolase family 31 C-terminal" evidence="8">
    <location>
        <begin position="699"/>
        <end position="748"/>
    </location>
</feature>
<organism evidence="9 10">
    <name type="scientific">Chiloscyllium punctatum</name>
    <name type="common">Brownbanded bambooshark</name>
    <name type="synonym">Hemiscyllium punctatum</name>
    <dbReference type="NCBI Taxonomy" id="137246"/>
    <lineage>
        <taxon>Eukaryota</taxon>
        <taxon>Metazoa</taxon>
        <taxon>Chordata</taxon>
        <taxon>Craniata</taxon>
        <taxon>Vertebrata</taxon>
        <taxon>Chondrichthyes</taxon>
        <taxon>Elasmobranchii</taxon>
        <taxon>Galeomorphii</taxon>
        <taxon>Galeoidea</taxon>
        <taxon>Orectolobiformes</taxon>
        <taxon>Hemiscylliidae</taxon>
        <taxon>Chiloscyllium</taxon>
    </lineage>
</organism>
<evidence type="ECO:0000256" key="5">
    <source>
        <dbReference type="SAM" id="MobiDB-lite"/>
    </source>
</evidence>
<dbReference type="STRING" id="137246.A0A401SZI0"/>
<feature type="compositionally biased region" description="Basic and acidic residues" evidence="5">
    <location>
        <begin position="175"/>
        <end position="190"/>
    </location>
</feature>
<dbReference type="Pfam" id="PF13802">
    <property type="entry name" value="Gal_mutarotas_2"/>
    <property type="match status" value="1"/>
</dbReference>
<dbReference type="Gene3D" id="2.60.40.1760">
    <property type="entry name" value="glycosyl hydrolase (family 31)"/>
    <property type="match status" value="1"/>
</dbReference>
<evidence type="ECO:0000313" key="9">
    <source>
        <dbReference type="EMBL" id="GCC35804.1"/>
    </source>
</evidence>
<comment type="caution">
    <text evidence="9">The sequence shown here is derived from an EMBL/GenBank/DDBJ whole genome shotgun (WGS) entry which is preliminary data.</text>
</comment>
<name>A0A401SZI0_CHIPU</name>
<dbReference type="Pfam" id="PF21365">
    <property type="entry name" value="Glyco_hydro_31_3rd"/>
    <property type="match status" value="1"/>
</dbReference>
<dbReference type="InterPro" id="IPR025887">
    <property type="entry name" value="Glyco_hydro_31_N_dom"/>
</dbReference>
<dbReference type="InterPro" id="IPR030458">
    <property type="entry name" value="Glyco_hydro_31_AS"/>
</dbReference>
<dbReference type="InterPro" id="IPR017853">
    <property type="entry name" value="GH"/>
</dbReference>
<comment type="similarity">
    <text evidence="1 4">Belongs to the glycosyl hydrolase 31 family.</text>
</comment>